<gene>
    <name evidence="1" type="ORF">FRZ06_01000</name>
</gene>
<reference evidence="1" key="1">
    <citation type="submission" date="2019-08" db="EMBL/GenBank/DDBJ databases">
        <title>Genome sequence of Clostridiales bacterium MT110.</title>
        <authorList>
            <person name="Cao J."/>
        </authorList>
    </citation>
    <scope>NUCLEOTIDE SEQUENCE</scope>
    <source>
        <strain evidence="1">MT110</strain>
    </source>
</reference>
<evidence type="ECO:0000313" key="1">
    <source>
        <dbReference type="EMBL" id="QOX62026.1"/>
    </source>
</evidence>
<dbReference type="Proteomes" id="UP000594014">
    <property type="component" value="Chromosome"/>
</dbReference>
<dbReference type="EMBL" id="CP042469">
    <property type="protein sequence ID" value="QOX62026.1"/>
    <property type="molecule type" value="Genomic_DNA"/>
</dbReference>
<proteinExistence type="predicted"/>
<accession>A0ACD1A6J9</accession>
<organism evidence="1 2">
    <name type="scientific">Anoxybacterium hadale</name>
    <dbReference type="NCBI Taxonomy" id="3408580"/>
    <lineage>
        <taxon>Bacteria</taxon>
        <taxon>Bacillati</taxon>
        <taxon>Bacillota</taxon>
        <taxon>Clostridia</taxon>
        <taxon>Peptostreptococcales</taxon>
        <taxon>Anaerovoracaceae</taxon>
        <taxon>Anoxybacterium</taxon>
    </lineage>
</organism>
<sequence length="205" mass="23081">MGIKERRDIEKVEMKKRIKAAAITLIQQEGYEKLSLRKIASKIEYSPTTIYLYYKDKAEIITDMSNDLYGKVESNAADIINTTNAHSIDQRMSNILKVFIMSLCSEPEMSKAIMYSGTNVIFSNKMAGSHNTKPSNPGIDMLDHFINDGIAQKALKPNITNASWMIISALLGFVMSAIENELYRQPDFEKLVGDFVEVLMGGIRQ</sequence>
<name>A0ACD1A6J9_9FIRM</name>
<protein>
    <submittedName>
        <fullName evidence="1">TetR/AcrR family transcriptional regulator</fullName>
    </submittedName>
</protein>
<keyword evidence="2" id="KW-1185">Reference proteome</keyword>
<evidence type="ECO:0000313" key="2">
    <source>
        <dbReference type="Proteomes" id="UP000594014"/>
    </source>
</evidence>